<dbReference type="GO" id="GO:0016020">
    <property type="term" value="C:membrane"/>
    <property type="evidence" value="ECO:0007669"/>
    <property type="project" value="UniProtKB-SubCell"/>
</dbReference>
<dbReference type="Gene3D" id="2.60.40.420">
    <property type="entry name" value="Cupredoxins - blue copper proteins"/>
    <property type="match status" value="1"/>
</dbReference>
<reference evidence="11 13" key="1">
    <citation type="submission" date="2016-04" db="EMBL/GenBank/DDBJ databases">
        <title>The genome of Intoshia linei affirms orthonectids as highly simplified spiralians.</title>
        <authorList>
            <person name="Mikhailov K.V."/>
            <person name="Slusarev G.S."/>
            <person name="Nikitin M.A."/>
            <person name="Logacheva M.D."/>
            <person name="Penin A."/>
            <person name="Aleoshin V."/>
            <person name="Panchin Y.V."/>
        </authorList>
    </citation>
    <scope>NUCLEOTIDE SEQUENCE [LARGE SCALE GENOMIC DNA]</scope>
    <source>
        <strain evidence="11">Intl2013</strain>
        <tissue evidence="11">Whole animal</tissue>
    </source>
</reference>
<dbReference type="InterPro" id="IPR008972">
    <property type="entry name" value="Cupredoxin"/>
</dbReference>
<dbReference type="Pfam" id="PF00116">
    <property type="entry name" value="COX2"/>
    <property type="match status" value="1"/>
</dbReference>
<dbReference type="OrthoDB" id="539285at2759"/>
<evidence type="ECO:0000256" key="2">
    <source>
        <dbReference type="ARBA" id="ARBA00004370"/>
    </source>
</evidence>
<evidence type="ECO:0000313" key="12">
    <source>
        <dbReference type="EMBL" id="OAF64882.1"/>
    </source>
</evidence>
<dbReference type="Proteomes" id="UP000078046">
    <property type="component" value="Unassembled WGS sequence"/>
</dbReference>
<evidence type="ECO:0000313" key="11">
    <source>
        <dbReference type="EMBL" id="OAF63876.1"/>
    </source>
</evidence>
<dbReference type="EC" id="7.1.1.9" evidence="4"/>
<name>A0A177APC5_9BILA</name>
<gene>
    <name evidence="12" type="ORF">A3Q56_07407</name>
    <name evidence="11" type="ORF">A3Q56_08308</name>
</gene>
<dbReference type="InterPro" id="IPR002429">
    <property type="entry name" value="CcO_II-like_C"/>
</dbReference>
<evidence type="ECO:0000256" key="6">
    <source>
        <dbReference type="ARBA" id="ARBA00023008"/>
    </source>
</evidence>
<dbReference type="EMBL" id="LWCA01002429">
    <property type="protein sequence ID" value="OAF63876.1"/>
    <property type="molecule type" value="Genomic_DNA"/>
</dbReference>
<dbReference type="GO" id="GO:0005507">
    <property type="term" value="F:copper ion binding"/>
    <property type="evidence" value="ECO:0007669"/>
    <property type="project" value="InterPro"/>
</dbReference>
<comment type="similarity">
    <text evidence="3">Belongs to the cytochrome c oxidase subunit 2 family.</text>
</comment>
<keyword evidence="5" id="KW-0460">Magnesium</keyword>
<dbReference type="PROSITE" id="PS50857">
    <property type="entry name" value="COX2_CUA"/>
    <property type="match status" value="1"/>
</dbReference>
<evidence type="ECO:0000256" key="1">
    <source>
        <dbReference type="ARBA" id="ARBA00001935"/>
    </source>
</evidence>
<evidence type="ECO:0000256" key="4">
    <source>
        <dbReference type="ARBA" id="ARBA00012949"/>
    </source>
</evidence>
<sequence length="100" mass="11520">NEEIKRGIIRNLEVDNRIVLPYNKICSLIITSRDVIHSFSIPGLGIKIDAIPGRLNNRIIFRKLPGVFYGQCSELCGIDHRFIPICLEFISREHFNKLNN</sequence>
<evidence type="ECO:0000259" key="10">
    <source>
        <dbReference type="PROSITE" id="PS50857"/>
    </source>
</evidence>
<dbReference type="GO" id="GO:0042773">
    <property type="term" value="P:ATP synthesis coupled electron transport"/>
    <property type="evidence" value="ECO:0007669"/>
    <property type="project" value="TreeGrafter"/>
</dbReference>
<comment type="catalytic activity">
    <reaction evidence="9">
        <text>4 Fe(II)-[cytochrome c] + O2 + 8 H(+)(in) = 4 Fe(III)-[cytochrome c] + 2 H2O + 4 H(+)(out)</text>
        <dbReference type="Rhea" id="RHEA:11436"/>
        <dbReference type="Rhea" id="RHEA-COMP:10350"/>
        <dbReference type="Rhea" id="RHEA-COMP:14399"/>
        <dbReference type="ChEBI" id="CHEBI:15377"/>
        <dbReference type="ChEBI" id="CHEBI:15378"/>
        <dbReference type="ChEBI" id="CHEBI:15379"/>
        <dbReference type="ChEBI" id="CHEBI:29033"/>
        <dbReference type="ChEBI" id="CHEBI:29034"/>
        <dbReference type="EC" id="7.1.1.9"/>
    </reaction>
    <physiologicalReaction direction="left-to-right" evidence="9">
        <dbReference type="Rhea" id="RHEA:11437"/>
    </physiologicalReaction>
</comment>
<evidence type="ECO:0000256" key="8">
    <source>
        <dbReference type="ARBA" id="ARBA00031389"/>
    </source>
</evidence>
<dbReference type="SUPFAM" id="SSF49503">
    <property type="entry name" value="Cupredoxins"/>
    <property type="match status" value="1"/>
</dbReference>
<keyword evidence="6" id="KW-0186">Copper</keyword>
<evidence type="ECO:0000313" key="13">
    <source>
        <dbReference type="Proteomes" id="UP000078046"/>
    </source>
</evidence>
<dbReference type="PANTHER" id="PTHR22888">
    <property type="entry name" value="CYTOCHROME C OXIDASE, SUBUNIT II"/>
    <property type="match status" value="1"/>
</dbReference>
<feature type="domain" description="Cytochrome oxidase subunit II copper A binding" evidence="10">
    <location>
        <begin position="1"/>
        <end position="100"/>
    </location>
</feature>
<organism evidence="11 13">
    <name type="scientific">Intoshia linei</name>
    <dbReference type="NCBI Taxonomy" id="1819745"/>
    <lineage>
        <taxon>Eukaryota</taxon>
        <taxon>Metazoa</taxon>
        <taxon>Spiralia</taxon>
        <taxon>Lophotrochozoa</taxon>
        <taxon>Mesozoa</taxon>
        <taxon>Orthonectida</taxon>
        <taxon>Rhopaluridae</taxon>
        <taxon>Intoshia</taxon>
    </lineage>
</organism>
<feature type="non-terminal residue" evidence="11">
    <location>
        <position position="1"/>
    </location>
</feature>
<evidence type="ECO:0000256" key="3">
    <source>
        <dbReference type="ARBA" id="ARBA00007866"/>
    </source>
</evidence>
<evidence type="ECO:0000256" key="9">
    <source>
        <dbReference type="ARBA" id="ARBA00049512"/>
    </source>
</evidence>
<evidence type="ECO:0000256" key="5">
    <source>
        <dbReference type="ARBA" id="ARBA00022842"/>
    </source>
</evidence>
<dbReference type="InterPro" id="IPR045187">
    <property type="entry name" value="CcO_II"/>
</dbReference>
<dbReference type="AlphaFoldDB" id="A0A177APC5"/>
<dbReference type="EMBL" id="LWCA01001558">
    <property type="protein sequence ID" value="OAF64882.1"/>
    <property type="molecule type" value="Genomic_DNA"/>
</dbReference>
<comment type="subcellular location">
    <subcellularLocation>
        <location evidence="2">Membrane</location>
    </subcellularLocation>
</comment>
<comment type="cofactor">
    <cofactor evidence="1">
        <name>Cu cation</name>
        <dbReference type="ChEBI" id="CHEBI:23378"/>
    </cofactor>
</comment>
<dbReference type="PANTHER" id="PTHR22888:SF9">
    <property type="entry name" value="CYTOCHROME C OXIDASE SUBUNIT 2"/>
    <property type="match status" value="1"/>
</dbReference>
<dbReference type="GO" id="GO:0004129">
    <property type="term" value="F:cytochrome-c oxidase activity"/>
    <property type="evidence" value="ECO:0007669"/>
    <property type="project" value="UniProtKB-EC"/>
</dbReference>
<evidence type="ECO:0000256" key="7">
    <source>
        <dbReference type="ARBA" id="ARBA00023136"/>
    </source>
</evidence>
<comment type="caution">
    <text evidence="11">The sequence shown here is derived from an EMBL/GenBank/DDBJ whole genome shotgun (WGS) entry which is preliminary data.</text>
</comment>
<keyword evidence="13" id="KW-1185">Reference proteome</keyword>
<dbReference type="PRINTS" id="PR01166">
    <property type="entry name" value="CYCOXIDASEII"/>
</dbReference>
<proteinExistence type="inferred from homology"/>
<protein>
    <recommendedName>
        <fullName evidence="4">cytochrome-c oxidase</fullName>
        <ecNumber evidence="4">7.1.1.9</ecNumber>
    </recommendedName>
    <alternativeName>
        <fullName evidence="8">Cytochrome c oxidase polypeptide II</fullName>
    </alternativeName>
</protein>
<accession>A0A177APC5</accession>
<keyword evidence="7" id="KW-0472">Membrane</keyword>